<dbReference type="Pfam" id="PF01663">
    <property type="entry name" value="Phosphodiest"/>
    <property type="match status" value="1"/>
</dbReference>
<dbReference type="EMBL" id="RJVI01000002">
    <property type="protein sequence ID" value="ROR32777.1"/>
    <property type="molecule type" value="Genomic_DNA"/>
</dbReference>
<gene>
    <name evidence="1" type="ORF">EDC57_1988</name>
</gene>
<proteinExistence type="predicted"/>
<dbReference type="InterPro" id="IPR002591">
    <property type="entry name" value="Phosphodiest/P_Trfase"/>
</dbReference>
<dbReference type="Gene3D" id="3.40.720.10">
    <property type="entry name" value="Alkaline Phosphatase, subunit A"/>
    <property type="match status" value="1"/>
</dbReference>
<name>A0A3N1Y644_9GAMM</name>
<dbReference type="Proteomes" id="UP000276634">
    <property type="component" value="Unassembled WGS sequence"/>
</dbReference>
<dbReference type="OrthoDB" id="502398at2"/>
<keyword evidence="2" id="KW-1185">Reference proteome</keyword>
<reference evidence="1 2" key="1">
    <citation type="submission" date="2018-11" db="EMBL/GenBank/DDBJ databases">
        <title>Genomic Encyclopedia of Type Strains, Phase IV (KMG-IV): sequencing the most valuable type-strain genomes for metagenomic binning, comparative biology and taxonomic classification.</title>
        <authorList>
            <person name="Goeker M."/>
        </authorList>
    </citation>
    <scope>NUCLEOTIDE SEQUENCE [LARGE SCALE GENOMIC DNA]</scope>
    <source>
        <strain evidence="1 2">DSM 100275</strain>
    </source>
</reference>
<dbReference type="InterPro" id="IPR017850">
    <property type="entry name" value="Alkaline_phosphatase_core_sf"/>
</dbReference>
<accession>A0A3N1Y644</accession>
<comment type="caution">
    <text evidence="1">The sequence shown here is derived from an EMBL/GenBank/DDBJ whole genome shotgun (WGS) entry which is preliminary data.</text>
</comment>
<protein>
    <submittedName>
        <fullName evidence="1">Putative AlkP superfamily pyrophosphatase or phosphodiesterase</fullName>
    </submittedName>
</protein>
<evidence type="ECO:0000313" key="2">
    <source>
        <dbReference type="Proteomes" id="UP000276634"/>
    </source>
</evidence>
<dbReference type="SUPFAM" id="SSF53649">
    <property type="entry name" value="Alkaline phosphatase-like"/>
    <property type="match status" value="1"/>
</dbReference>
<dbReference type="AlphaFoldDB" id="A0A3N1Y644"/>
<dbReference type="RefSeq" id="WP_148051452.1">
    <property type="nucleotide sequence ID" value="NZ_RJVI01000002.1"/>
</dbReference>
<evidence type="ECO:0000313" key="1">
    <source>
        <dbReference type="EMBL" id="ROR32777.1"/>
    </source>
</evidence>
<sequence length="394" mass="41057">MALPPDLAPPPYAEGTTLLNLMASLVRGRGGAAPHPPLSALDPARLRPLRHLVLLLVDGLGARQIPALAAAGALRDRLSRPDAVLATVFPATTATAVATVMSAASPAEHAVLGWHLNLPRLGLVATVLLGLTRTGTPALPPERTLGQILRVPSHLDRMAAERTLVAPPPIPDSAFSRAVGRWHRRLAAASLDELVEAVDAACRGPGPGYCYAYWPGYDSLCHTHGPFAEPALAHLREIEAAVERLAARLRGRGVGLVVSADHGMIDTPPQARIDLSAVPGLYGCLATLPAGDPRAVACFVRPRREAAFLAIVREHLAPACHCIPGEALLAAGALGPGAPHPELGARLGDYLLVARGGHALFAPAAGEGRDFPAGNHGGMSPEEMEIPLYLLGDL</sequence>
<organism evidence="1 2">
    <name type="scientific">Inmirania thermothiophila</name>
    <dbReference type="NCBI Taxonomy" id="1750597"/>
    <lineage>
        <taxon>Bacteria</taxon>
        <taxon>Pseudomonadati</taxon>
        <taxon>Pseudomonadota</taxon>
        <taxon>Gammaproteobacteria</taxon>
        <taxon>Chromatiales</taxon>
        <taxon>Ectothiorhodospiraceae</taxon>
        <taxon>Inmirania</taxon>
    </lineage>
</organism>